<dbReference type="PANTHER" id="PTHR11006:SF4">
    <property type="entry name" value="PROTEIN ARGININE N-METHYLTRANSFERASE 7"/>
    <property type="match status" value="1"/>
</dbReference>
<evidence type="ECO:0000313" key="3">
    <source>
        <dbReference type="EMBL" id="EQD76683.1"/>
    </source>
</evidence>
<sequence>MIVPGVSRVGDLGSGVGWIGFMAHALGARSVALYERVPALARISKAIARRNGLSRIQIYPEDSRSIIDPEPHDIIVSETLGNLALEEGIGEILWDARRFLAPGGIRIPRALTLYARPVSSSRYWAELDPWSTGALQLDFTPLASLSRQNLYVRTFAEPDFACTPEAGVWDRVDFAARFRTRREGRLEWTLERGFTLHGFAIWWEAELAPGIRLSTAPDAPPTHWEQIYAPVRNPVVVRAGDWIRLVIRSRFQDGQEVDFRWQVTTPAGSEQLSIRAGDLEKDMVGN</sequence>
<dbReference type="Gene3D" id="2.70.160.11">
    <property type="entry name" value="Hnrnp arginine n-methyltransferase1"/>
    <property type="match status" value="1"/>
</dbReference>
<dbReference type="InterPro" id="IPR035248">
    <property type="entry name" value="PRMT5_C"/>
</dbReference>
<feature type="domain" description="PRMT5 oligomerisation" evidence="1">
    <location>
        <begin position="114"/>
        <end position="268"/>
    </location>
</feature>
<dbReference type="PANTHER" id="PTHR11006">
    <property type="entry name" value="PROTEIN ARGININE N-METHYLTRANSFERASE"/>
    <property type="match status" value="1"/>
</dbReference>
<keyword evidence="2" id="KW-0489">Methyltransferase</keyword>
<comment type="caution">
    <text evidence="2">The sequence shown here is derived from an EMBL/GenBank/DDBJ whole genome shotgun (WGS) entry which is preliminary data.</text>
</comment>
<dbReference type="Pfam" id="PF17286">
    <property type="entry name" value="PRMT5_C"/>
    <property type="match status" value="1"/>
</dbReference>
<dbReference type="EMBL" id="AUZY01001003">
    <property type="protein sequence ID" value="EQD76683.1"/>
    <property type="molecule type" value="Genomic_DNA"/>
</dbReference>
<gene>
    <name evidence="3" type="ORF">B1B_01492</name>
    <name evidence="2" type="ORF">B2A_00143</name>
</gene>
<protein>
    <submittedName>
        <fullName evidence="2">Arginine N-methyltransferase</fullName>
    </submittedName>
</protein>
<reference evidence="2" key="1">
    <citation type="submission" date="2013-08" db="EMBL/GenBank/DDBJ databases">
        <authorList>
            <person name="Mendez C."/>
            <person name="Richter M."/>
            <person name="Ferrer M."/>
            <person name="Sanchez J."/>
        </authorList>
    </citation>
    <scope>NUCLEOTIDE SEQUENCE</scope>
</reference>
<evidence type="ECO:0000313" key="2">
    <source>
        <dbReference type="EMBL" id="EQD69241.1"/>
    </source>
</evidence>
<dbReference type="EMBL" id="AUZZ01000105">
    <property type="protein sequence ID" value="EQD69241.1"/>
    <property type="molecule type" value="Genomic_DNA"/>
</dbReference>
<proteinExistence type="predicted"/>
<dbReference type="GO" id="GO:0032259">
    <property type="term" value="P:methylation"/>
    <property type="evidence" value="ECO:0007669"/>
    <property type="project" value="UniProtKB-KW"/>
</dbReference>
<keyword evidence="2" id="KW-0808">Transferase</keyword>
<dbReference type="SUPFAM" id="SSF53335">
    <property type="entry name" value="S-adenosyl-L-methionine-dependent methyltransferases"/>
    <property type="match status" value="1"/>
</dbReference>
<accession>T1B8H7</accession>
<dbReference type="InterPro" id="IPR029063">
    <property type="entry name" value="SAM-dependent_MTases_sf"/>
</dbReference>
<dbReference type="GO" id="GO:0042054">
    <property type="term" value="F:histone methyltransferase activity"/>
    <property type="evidence" value="ECO:0007669"/>
    <property type="project" value="TreeGrafter"/>
</dbReference>
<dbReference type="GO" id="GO:0016274">
    <property type="term" value="F:protein-arginine N-methyltransferase activity"/>
    <property type="evidence" value="ECO:0007669"/>
    <property type="project" value="InterPro"/>
</dbReference>
<dbReference type="InterPro" id="IPR025799">
    <property type="entry name" value="Arg_MeTrfase"/>
</dbReference>
<reference evidence="2" key="2">
    <citation type="journal article" date="2014" name="ISME J.">
        <title>Microbial stratification in low pH oxic and suboxic macroscopic growths along an acid mine drainage.</title>
        <authorList>
            <person name="Mendez-Garcia C."/>
            <person name="Mesa V."/>
            <person name="Sprenger R.R."/>
            <person name="Richter M."/>
            <person name="Diez M.S."/>
            <person name="Solano J."/>
            <person name="Bargiela R."/>
            <person name="Golyshina O.V."/>
            <person name="Manteca A."/>
            <person name="Ramos J.L."/>
            <person name="Gallego J.R."/>
            <person name="Llorente I."/>
            <person name="Martins Dos Santos V.A."/>
            <person name="Jensen O.N."/>
            <person name="Pelaez A.I."/>
            <person name="Sanchez J."/>
            <person name="Ferrer M."/>
        </authorList>
    </citation>
    <scope>NUCLEOTIDE SEQUENCE</scope>
</reference>
<name>T1B8H7_9ZZZZ</name>
<dbReference type="Gene3D" id="3.40.50.150">
    <property type="entry name" value="Vaccinia Virus protein VP39"/>
    <property type="match status" value="1"/>
</dbReference>
<evidence type="ECO:0000259" key="1">
    <source>
        <dbReference type="Pfam" id="PF17286"/>
    </source>
</evidence>
<dbReference type="PROSITE" id="PS51678">
    <property type="entry name" value="SAM_MT_PRMT"/>
    <property type="match status" value="1"/>
</dbReference>
<organism evidence="2">
    <name type="scientific">mine drainage metagenome</name>
    <dbReference type="NCBI Taxonomy" id="410659"/>
    <lineage>
        <taxon>unclassified sequences</taxon>
        <taxon>metagenomes</taxon>
        <taxon>ecological metagenomes</taxon>
    </lineage>
</organism>
<dbReference type="CDD" id="cd02440">
    <property type="entry name" value="AdoMet_MTases"/>
    <property type="match status" value="1"/>
</dbReference>
<dbReference type="AlphaFoldDB" id="T1B8H7"/>